<organism evidence="2 3">
    <name type="scientific">Ataeniobius toweri</name>
    <dbReference type="NCBI Taxonomy" id="208326"/>
    <lineage>
        <taxon>Eukaryota</taxon>
        <taxon>Metazoa</taxon>
        <taxon>Chordata</taxon>
        <taxon>Craniata</taxon>
        <taxon>Vertebrata</taxon>
        <taxon>Euteleostomi</taxon>
        <taxon>Actinopterygii</taxon>
        <taxon>Neopterygii</taxon>
        <taxon>Teleostei</taxon>
        <taxon>Neoteleostei</taxon>
        <taxon>Acanthomorphata</taxon>
        <taxon>Ovalentaria</taxon>
        <taxon>Atherinomorphae</taxon>
        <taxon>Cyprinodontiformes</taxon>
        <taxon>Goodeidae</taxon>
        <taxon>Ataeniobius</taxon>
    </lineage>
</organism>
<proteinExistence type="predicted"/>
<keyword evidence="3" id="KW-1185">Reference proteome</keyword>
<evidence type="ECO:0000313" key="2">
    <source>
        <dbReference type="EMBL" id="MED6241898.1"/>
    </source>
</evidence>
<feature type="signal peptide" evidence="1">
    <location>
        <begin position="1"/>
        <end position="20"/>
    </location>
</feature>
<evidence type="ECO:0008006" key="4">
    <source>
        <dbReference type="Google" id="ProtNLM"/>
    </source>
</evidence>
<evidence type="ECO:0000313" key="3">
    <source>
        <dbReference type="Proteomes" id="UP001345963"/>
    </source>
</evidence>
<keyword evidence="1" id="KW-0732">Signal</keyword>
<comment type="caution">
    <text evidence="2">The sequence shown here is derived from an EMBL/GenBank/DDBJ whole genome shotgun (WGS) entry which is preliminary data.</text>
</comment>
<feature type="chain" id="PRO_5046473104" description="Secreted protein" evidence="1">
    <location>
        <begin position="21"/>
        <end position="106"/>
    </location>
</feature>
<protein>
    <recommendedName>
        <fullName evidence="4">Secreted protein</fullName>
    </recommendedName>
</protein>
<dbReference type="Proteomes" id="UP001345963">
    <property type="component" value="Unassembled WGS sequence"/>
</dbReference>
<reference evidence="2 3" key="1">
    <citation type="submission" date="2021-07" db="EMBL/GenBank/DDBJ databases">
        <authorList>
            <person name="Palmer J.M."/>
        </authorList>
    </citation>
    <scope>NUCLEOTIDE SEQUENCE [LARGE SCALE GENOMIC DNA]</scope>
    <source>
        <strain evidence="2 3">AT_MEX2019</strain>
        <tissue evidence="2">Muscle</tissue>
    </source>
</reference>
<name>A0ABU7AVB5_9TELE</name>
<accession>A0ABU7AVB5</accession>
<sequence>MMGQLLPVSLGVFILSSCLLFPGEYLELGCLWVHCVYTRAAYDLSEMENLSCLFGPMMAGGCPHTLLQSSTHLPLPKLPKGEFCHASSLSSDAPHCVHFCLTVVGS</sequence>
<evidence type="ECO:0000256" key="1">
    <source>
        <dbReference type="SAM" id="SignalP"/>
    </source>
</evidence>
<dbReference type="EMBL" id="JAHUTI010030275">
    <property type="protein sequence ID" value="MED6241898.1"/>
    <property type="molecule type" value="Genomic_DNA"/>
</dbReference>
<gene>
    <name evidence="2" type="ORF">ATANTOWER_029621</name>
</gene>